<evidence type="ECO:0000313" key="1">
    <source>
        <dbReference type="EMBL" id="CAH2216301.1"/>
    </source>
</evidence>
<reference evidence="1" key="1">
    <citation type="submission" date="2022-03" db="EMBL/GenBank/DDBJ databases">
        <authorList>
            <person name="Lindestad O."/>
        </authorList>
    </citation>
    <scope>NUCLEOTIDE SEQUENCE</scope>
</reference>
<gene>
    <name evidence="1" type="primary">jg8</name>
    <name evidence="1" type="ORF">PAEG_LOCUS4352</name>
</gene>
<feature type="non-terminal residue" evidence="1">
    <location>
        <position position="1"/>
    </location>
</feature>
<protein>
    <submittedName>
        <fullName evidence="1">Jg8 protein</fullName>
    </submittedName>
</protein>
<dbReference type="Proteomes" id="UP000838756">
    <property type="component" value="Unassembled WGS sequence"/>
</dbReference>
<accession>A0A8S4QNW7</accession>
<keyword evidence="2" id="KW-1185">Reference proteome</keyword>
<sequence length="12" mass="1164">FAFLAGAAARLG</sequence>
<comment type="caution">
    <text evidence="1">The sequence shown here is derived from an EMBL/GenBank/DDBJ whole genome shotgun (WGS) entry which is preliminary data.</text>
</comment>
<evidence type="ECO:0000313" key="2">
    <source>
        <dbReference type="Proteomes" id="UP000838756"/>
    </source>
</evidence>
<proteinExistence type="predicted"/>
<dbReference type="EMBL" id="CAKXAJ010014893">
    <property type="protein sequence ID" value="CAH2216301.1"/>
    <property type="molecule type" value="Genomic_DNA"/>
</dbReference>
<organism evidence="1 2">
    <name type="scientific">Pararge aegeria aegeria</name>
    <dbReference type="NCBI Taxonomy" id="348720"/>
    <lineage>
        <taxon>Eukaryota</taxon>
        <taxon>Metazoa</taxon>
        <taxon>Ecdysozoa</taxon>
        <taxon>Arthropoda</taxon>
        <taxon>Hexapoda</taxon>
        <taxon>Insecta</taxon>
        <taxon>Pterygota</taxon>
        <taxon>Neoptera</taxon>
        <taxon>Endopterygota</taxon>
        <taxon>Lepidoptera</taxon>
        <taxon>Glossata</taxon>
        <taxon>Ditrysia</taxon>
        <taxon>Papilionoidea</taxon>
        <taxon>Nymphalidae</taxon>
        <taxon>Satyrinae</taxon>
        <taxon>Satyrini</taxon>
        <taxon>Parargina</taxon>
        <taxon>Pararge</taxon>
    </lineage>
</organism>
<name>A0A8S4QNW7_9NEOP</name>